<protein>
    <submittedName>
        <fullName evidence="4">WxL domain-containing protein</fullName>
    </submittedName>
</protein>
<evidence type="ECO:0000313" key="4">
    <source>
        <dbReference type="EMBL" id="MDZ5759272.1"/>
    </source>
</evidence>
<proteinExistence type="predicted"/>
<sequence>MKKKISAIIALTLGLILVGEQSVAGVSIGTSDNKISFTPGDLIVSPPVNPLDPENPNPTLPIDPVDPGNPGTGQAGPLSVDYVSNLKFGVNKISGNNINYKVLNQNPFVQVTDLRGDGDGWTLSAKMSLFTSSKQQVLKGATLNMKNSIVKAGSRGNVSVPPVKSDVVFNNLESKVVLSAKNKAGRGTWLNVWSGKNQANEAIQLNVLAGTPEANTEYSSTITWELEDAPK</sequence>
<accession>A0AAW9K786</accession>
<feature type="compositionally biased region" description="Pro residues" evidence="1">
    <location>
        <begin position="47"/>
        <end position="61"/>
    </location>
</feature>
<dbReference type="EMBL" id="JAVBVO010000003">
    <property type="protein sequence ID" value="MDZ5759272.1"/>
    <property type="molecule type" value="Genomic_DNA"/>
</dbReference>
<gene>
    <name evidence="4" type="ORF">RAK27_11425</name>
</gene>
<evidence type="ECO:0000256" key="1">
    <source>
        <dbReference type="SAM" id="MobiDB-lite"/>
    </source>
</evidence>
<dbReference type="Proteomes" id="UP001290462">
    <property type="component" value="Unassembled WGS sequence"/>
</dbReference>
<reference evidence="4" key="1">
    <citation type="submission" date="2023-08" db="EMBL/GenBank/DDBJ databases">
        <title>Genomic characterization of piscicolin 126 produced by Carnobacterium maltaromaticum CM22 strain isolated from salmon (Salmo salar).</title>
        <authorList>
            <person name="Gonzalez-Gragera E."/>
            <person name="Garcia-Lopez J.D."/>
            <person name="Teso-Perez C."/>
            <person name="Gimenez-Hernandez I."/>
            <person name="Peralta-Sanchez J.M."/>
            <person name="Valdivia E."/>
            <person name="Montalban-Lopez M."/>
            <person name="Martin-Platero A.M."/>
            <person name="Banos A."/>
            <person name="Martinez-Bueno M."/>
        </authorList>
    </citation>
    <scope>NUCLEOTIDE SEQUENCE</scope>
    <source>
        <strain evidence="4">CM22</strain>
    </source>
</reference>
<feature type="region of interest" description="Disordered" evidence="1">
    <location>
        <begin position="45"/>
        <end position="76"/>
    </location>
</feature>
<evidence type="ECO:0000259" key="3">
    <source>
        <dbReference type="Pfam" id="PF13731"/>
    </source>
</evidence>
<evidence type="ECO:0000313" key="5">
    <source>
        <dbReference type="Proteomes" id="UP001290462"/>
    </source>
</evidence>
<feature type="domain" description="WxL" evidence="3">
    <location>
        <begin position="29"/>
        <end position="230"/>
    </location>
</feature>
<dbReference type="RefSeq" id="WP_157456095.1">
    <property type="nucleotide sequence ID" value="NZ_CP045040.1"/>
</dbReference>
<feature type="chain" id="PRO_5043779496" evidence="2">
    <location>
        <begin position="25"/>
        <end position="231"/>
    </location>
</feature>
<comment type="caution">
    <text evidence="4">The sequence shown here is derived from an EMBL/GenBank/DDBJ whole genome shotgun (WGS) entry which is preliminary data.</text>
</comment>
<evidence type="ECO:0000256" key="2">
    <source>
        <dbReference type="SAM" id="SignalP"/>
    </source>
</evidence>
<keyword evidence="2" id="KW-0732">Signal</keyword>
<organism evidence="4 5">
    <name type="scientific">Carnobacterium maltaromaticum</name>
    <name type="common">Carnobacterium piscicola</name>
    <dbReference type="NCBI Taxonomy" id="2751"/>
    <lineage>
        <taxon>Bacteria</taxon>
        <taxon>Bacillati</taxon>
        <taxon>Bacillota</taxon>
        <taxon>Bacilli</taxon>
        <taxon>Lactobacillales</taxon>
        <taxon>Carnobacteriaceae</taxon>
        <taxon>Carnobacterium</taxon>
    </lineage>
</organism>
<dbReference type="AlphaFoldDB" id="A0AAW9K786"/>
<dbReference type="InterPro" id="IPR027994">
    <property type="entry name" value="WxL_dom"/>
</dbReference>
<feature type="signal peptide" evidence="2">
    <location>
        <begin position="1"/>
        <end position="24"/>
    </location>
</feature>
<name>A0AAW9K786_CARML</name>
<dbReference type="Pfam" id="PF13731">
    <property type="entry name" value="WxL"/>
    <property type="match status" value="1"/>
</dbReference>